<keyword evidence="1" id="KW-0614">Plasmid</keyword>
<dbReference type="Proteomes" id="UP000000442">
    <property type="component" value="Plasmid pHRM2a"/>
</dbReference>
<dbReference type="KEGG" id="dat:HRM2_p00500"/>
<geneLocation type="plasmid" evidence="1 3">
    <name>pHRM2a</name>
</geneLocation>
<evidence type="ECO:0000313" key="3">
    <source>
        <dbReference type="Proteomes" id="UP000000442"/>
    </source>
</evidence>
<dbReference type="KEGG" id="dat:HRM2_p00570"/>
<gene>
    <name evidence="1" type="ORF">HRM2_p00500</name>
    <name evidence="2" type="ORF">HRM2_p00570</name>
</gene>
<evidence type="ECO:0000313" key="2">
    <source>
        <dbReference type="EMBL" id="ACN18051.1"/>
    </source>
</evidence>
<proteinExistence type="predicted"/>
<dbReference type="EMBL" id="CP001088">
    <property type="protein sequence ID" value="ACN18044.1"/>
    <property type="molecule type" value="Genomic_DNA"/>
</dbReference>
<sequence length="279" mass="30051">MRHLISFVFIVIFISACGGGGGSSNSEQNNSDLFEDAFAILNENGSPGELHSTVRRDSGNGRSVGCSEAYYISTSELQSFVESETAYALCGHQLNENENPLCIYPGSNAYRTHEISADSAHPDAQQEIITIPLIQGNIEVTLTYENLDFEYEFGAENNATDCDSDTLWMTTTYADSDIDGIYSAILVSIDSNGVPITESIGSISCDTGNCTGIVSISEMQYESSTESWSGLMTFGGIQFDLVATLSPNKSVAIFVGCPPFSEVNPKEISKSCLFIGAYK</sequence>
<protein>
    <recommendedName>
        <fullName evidence="4">Lipoprotein</fullName>
    </recommendedName>
</protein>
<accession>C0QMQ0</accession>
<dbReference type="EMBL" id="CP001088">
    <property type="protein sequence ID" value="ACN18051.1"/>
    <property type="molecule type" value="Genomic_DNA"/>
</dbReference>
<dbReference type="HOGENOM" id="CLU_996487_0_0_7"/>
<evidence type="ECO:0000313" key="1">
    <source>
        <dbReference type="EMBL" id="ACN18044.1"/>
    </source>
</evidence>
<dbReference type="PROSITE" id="PS51257">
    <property type="entry name" value="PROKAR_LIPOPROTEIN"/>
    <property type="match status" value="1"/>
</dbReference>
<keyword evidence="3" id="KW-1185">Reference proteome</keyword>
<evidence type="ECO:0008006" key="4">
    <source>
        <dbReference type="Google" id="ProtNLM"/>
    </source>
</evidence>
<dbReference type="AlphaFoldDB" id="C0QMQ0"/>
<reference evidence="1 3" key="2">
    <citation type="journal article" date="2009" name="Environ. Microbiol.">
        <title>Genome sequence of Desulfobacterium autotrophicum HRM2, a marine sulfate reducer oxidizing organic carbon completely to carbon dioxide.</title>
        <authorList>
            <person name="Strittmatter A.W."/>
            <person name="Liesegang H."/>
            <person name="Rabus R."/>
            <person name="Decker I."/>
            <person name="Amann J."/>
            <person name="Andres S."/>
            <person name="Henne A."/>
            <person name="Fricke W.F."/>
            <person name="Martinez-Arias R."/>
            <person name="Bartels D."/>
            <person name="Goesmann A."/>
            <person name="Krause L."/>
            <person name="Puehler A."/>
            <person name="Klenk H.P."/>
            <person name="Richter M."/>
            <person name="Schuler M."/>
            <person name="Gloeckner F.O."/>
            <person name="Meyerdierks A."/>
            <person name="Gottschalk G."/>
            <person name="Amann R."/>
        </authorList>
    </citation>
    <scope>NUCLEOTIDE SEQUENCE [LARGE SCALE GENOMIC DNA]</scope>
    <source>
        <strain evidence="3">ATCC 43914 / DSM 3382 / HRM2</strain>
        <strain evidence="1">HRM2</strain>
        <strain evidence="1">pHRM2a</strain>
        <plasmid evidence="1">pHRM2a</plasmid>
        <plasmid evidence="3">Plasmid pHRM2a</plasmid>
    </source>
</reference>
<dbReference type="RefSeq" id="WP_012663339.1">
    <property type="nucleotide sequence ID" value="NC_012109.1"/>
</dbReference>
<reference evidence="1" key="1">
    <citation type="submission" date="2008-05" db="EMBL/GenBank/DDBJ databases">
        <authorList>
            <person name="Strittmatter A."/>
            <person name="Liesegang H."/>
            <person name="Rabus R."/>
            <person name="Decker I."/>
            <person name="Amann J."/>
            <person name="Andres S."/>
            <person name="Henne A."/>
            <person name="Martinez-Arias R."/>
            <person name="Bartels D."/>
            <person name="Goesmann A."/>
            <person name="Krause L."/>
            <person name="Puehler A."/>
            <person name="Klenk H.-K."/>
            <person name="Richter M."/>
            <person name="Schueler M."/>
            <person name="Gloeckner F.O."/>
            <person name="Meyerdierks A."/>
            <person name="Widdel F."/>
            <person name="Gottschalk G."/>
            <person name="Amann R."/>
        </authorList>
    </citation>
    <scope>NUCLEOTIDE SEQUENCE</scope>
    <source>
        <strain evidence="1">HRM2</strain>
        <plasmid evidence="1">pHRM2a</plasmid>
    </source>
</reference>
<name>C0QMQ0_DESAH</name>
<organism evidence="1 3">
    <name type="scientific">Desulforapulum autotrophicum (strain ATCC 43914 / DSM 3382 / VKM B-1955 / HRM2)</name>
    <name type="common">Desulfobacterium autotrophicum</name>
    <dbReference type="NCBI Taxonomy" id="177437"/>
    <lineage>
        <taxon>Bacteria</taxon>
        <taxon>Pseudomonadati</taxon>
        <taxon>Thermodesulfobacteriota</taxon>
        <taxon>Desulfobacteria</taxon>
        <taxon>Desulfobacterales</taxon>
        <taxon>Desulfobacteraceae</taxon>
        <taxon>Desulforapulum</taxon>
    </lineage>
</organism>